<protein>
    <submittedName>
        <fullName evidence="1">Uncharacterized protein</fullName>
    </submittedName>
</protein>
<accession>A0ABU1K6B2</accession>
<dbReference type="RefSeq" id="WP_309727026.1">
    <property type="nucleotide sequence ID" value="NZ_JAVDQA010000001.1"/>
</dbReference>
<evidence type="ECO:0000313" key="2">
    <source>
        <dbReference type="Proteomes" id="UP001257659"/>
    </source>
</evidence>
<proteinExistence type="predicted"/>
<comment type="caution">
    <text evidence="1">The sequence shown here is derived from an EMBL/GenBank/DDBJ whole genome shotgun (WGS) entry which is preliminary data.</text>
</comment>
<reference evidence="1 2" key="1">
    <citation type="submission" date="2023-07" db="EMBL/GenBank/DDBJ databases">
        <title>Genomic Encyclopedia of Type Strains, Phase IV (KMG-IV): sequencing the most valuable type-strain genomes for metagenomic binning, comparative biology and taxonomic classification.</title>
        <authorList>
            <person name="Goeker M."/>
        </authorList>
    </citation>
    <scope>NUCLEOTIDE SEQUENCE [LARGE SCALE GENOMIC DNA]</scope>
    <source>
        <strain evidence="1 2">DSM 102814</strain>
    </source>
</reference>
<dbReference type="Proteomes" id="UP001257659">
    <property type="component" value="Unassembled WGS sequence"/>
</dbReference>
<keyword evidence="2" id="KW-1185">Reference proteome</keyword>
<gene>
    <name evidence="1" type="ORF">GGR31_000734</name>
</gene>
<evidence type="ECO:0000313" key="1">
    <source>
        <dbReference type="EMBL" id="MDR6300118.1"/>
    </source>
</evidence>
<dbReference type="EMBL" id="JAVDQA010000001">
    <property type="protein sequence ID" value="MDR6300118.1"/>
    <property type="molecule type" value="Genomic_DNA"/>
</dbReference>
<organism evidence="1 2">
    <name type="scientific">Mesonia maritima</name>
    <dbReference type="NCBI Taxonomy" id="1793873"/>
    <lineage>
        <taxon>Bacteria</taxon>
        <taxon>Pseudomonadati</taxon>
        <taxon>Bacteroidota</taxon>
        <taxon>Flavobacteriia</taxon>
        <taxon>Flavobacteriales</taxon>
        <taxon>Flavobacteriaceae</taxon>
        <taxon>Mesonia</taxon>
    </lineage>
</organism>
<sequence>MKYILLNLILIFCFSCKSSKTNNSTTSKDSDLKKYEIAIDSVSKTEKKSAYEFAYQTFTNCDTFNFPELTDKNATERLVYLWTHKRNKVIETCEKYNAVYGKMNTLKLAEILGDNTNTKYFRYKAKFSKTDNTAEIRVFTNSNKKFSGIIIISEWNDVYSEAPMKN</sequence>
<name>A0ABU1K6B2_9FLAO</name>